<evidence type="ECO:0000313" key="2">
    <source>
        <dbReference type="Proteomes" id="UP000037505"/>
    </source>
</evidence>
<dbReference type="EMBL" id="JNOM01000397">
    <property type="protein sequence ID" value="KNG81909.1"/>
    <property type="molecule type" value="Genomic_DNA"/>
</dbReference>
<dbReference type="PANTHER" id="PTHR21310:SF37">
    <property type="entry name" value="AMINOGLYCOSIDE PHOSPHOTRANSFERASE DOMAIN-CONTAINING PROTEIN"/>
    <property type="match status" value="1"/>
</dbReference>
<dbReference type="STRING" id="1509407.A0A0L1IQZ9"/>
<keyword evidence="2" id="KW-1185">Reference proteome</keyword>
<proteinExistence type="predicted"/>
<dbReference type="OrthoDB" id="3645574at2759"/>
<dbReference type="AlphaFoldDB" id="A0A0L1IQZ9"/>
<evidence type="ECO:0000313" key="1">
    <source>
        <dbReference type="EMBL" id="KNG81909.1"/>
    </source>
</evidence>
<accession>A0A0L1IQZ9</accession>
<comment type="caution">
    <text evidence="1">The sequence shown here is derived from an EMBL/GenBank/DDBJ whole genome shotgun (WGS) entry which is preliminary data.</text>
</comment>
<dbReference type="SUPFAM" id="SSF56112">
    <property type="entry name" value="Protein kinase-like (PK-like)"/>
    <property type="match status" value="1"/>
</dbReference>
<dbReference type="InterPro" id="IPR051678">
    <property type="entry name" value="AGP_Transferase"/>
</dbReference>
<gene>
    <name evidence="1" type="ORF">ANOM_011263</name>
</gene>
<evidence type="ECO:0008006" key="3">
    <source>
        <dbReference type="Google" id="ProtNLM"/>
    </source>
</evidence>
<protein>
    <recommendedName>
        <fullName evidence="3">Aminoglycoside phosphotransferase domain-containing protein</fullName>
    </recommendedName>
</protein>
<reference evidence="1 2" key="1">
    <citation type="submission" date="2014-06" db="EMBL/GenBank/DDBJ databases">
        <title>The Genome of the Aflatoxigenic Filamentous Fungus Aspergillus nomius.</title>
        <authorList>
            <person name="Moore M.G."/>
            <person name="Shannon B.M."/>
            <person name="Brian M.M."/>
        </authorList>
    </citation>
    <scope>NUCLEOTIDE SEQUENCE [LARGE SCALE GENOMIC DNA]</scope>
    <source>
        <strain evidence="1 2">NRRL 13137</strain>
    </source>
</reference>
<name>A0A0L1IQZ9_ASPN3</name>
<dbReference type="RefSeq" id="XP_015402832.1">
    <property type="nucleotide sequence ID" value="XM_015556519.1"/>
</dbReference>
<dbReference type="GeneID" id="26813067"/>
<dbReference type="InterPro" id="IPR011009">
    <property type="entry name" value="Kinase-like_dom_sf"/>
</dbReference>
<dbReference type="Proteomes" id="UP000037505">
    <property type="component" value="Unassembled WGS sequence"/>
</dbReference>
<dbReference type="PANTHER" id="PTHR21310">
    <property type="entry name" value="AMINOGLYCOSIDE PHOSPHOTRANSFERASE-RELATED-RELATED"/>
    <property type="match status" value="1"/>
</dbReference>
<organism evidence="1 2">
    <name type="scientific">Aspergillus nomiae NRRL (strain ATCC 15546 / NRRL 13137 / CBS 260.88 / M93)</name>
    <dbReference type="NCBI Taxonomy" id="1509407"/>
    <lineage>
        <taxon>Eukaryota</taxon>
        <taxon>Fungi</taxon>
        <taxon>Dikarya</taxon>
        <taxon>Ascomycota</taxon>
        <taxon>Pezizomycotina</taxon>
        <taxon>Eurotiomycetes</taxon>
        <taxon>Eurotiomycetidae</taxon>
        <taxon>Eurotiales</taxon>
        <taxon>Aspergillaceae</taxon>
        <taxon>Aspergillus</taxon>
        <taxon>Aspergillus subgen. Circumdati</taxon>
    </lineage>
</organism>
<sequence>MQRALPLLHGQISLSTALADDDNVLQEFSYPERRLEFYIYLYQNRIVIESIVSYHMNLNKKQTCRVGEVKEWIAGSFNVCIPVDIDGQNDNAPKRVLIRFPLSYKDGEIQYPGNADEKLRCEAATFIWLRQNCPSIPIPQLWGFAFAQGPWVTLAWFTAIEQTPFFSRLKWYIHRVVSSVFGYPLRPPYLSRNCPVNLTTGYLIMDHVGSTDTMMLSESWDKLRHDQKRSTNLFRGLSQIILSLAQSPFDRIGSLTIDNQGFIQHTNRPLTLRLHHLENESVPTNMDRDPTYSTSDSYFMDLLSYHDSRLRHAPNSIRDKADGEAQLSTLTIMRALLPHFSCRDYRRGPFIMTLTDLHQSNLFVDSDWNIKSLVDLEWTCSLPVEMLHPPYWLTSRGVGLLYNGEHLDAFSKVHAEFMNVFEEEEQAHARAGNKTSGLTSIMRKGLETGNFWYFHALETPKGLYNIFLEHIQPRFSRLNDAGMMEFERTISLYWTPDIQKFLDGKVKDKEIYEGHLRDAFTAAQEEPPNFGSPSVS</sequence>